<evidence type="ECO:0000313" key="10">
    <source>
        <dbReference type="EMBL" id="CAG2197262.1"/>
    </source>
</evidence>
<dbReference type="GO" id="GO:0005737">
    <property type="term" value="C:cytoplasm"/>
    <property type="evidence" value="ECO:0007669"/>
    <property type="project" value="TreeGrafter"/>
</dbReference>
<dbReference type="GO" id="GO:0010629">
    <property type="term" value="P:negative regulation of gene expression"/>
    <property type="evidence" value="ECO:0007669"/>
    <property type="project" value="TreeGrafter"/>
</dbReference>
<dbReference type="SUPFAM" id="SSF52949">
    <property type="entry name" value="Macro domain-like"/>
    <property type="match status" value="2"/>
</dbReference>
<evidence type="ECO:0000256" key="6">
    <source>
        <dbReference type="PROSITE-ProRule" id="PRU00176"/>
    </source>
</evidence>
<dbReference type="InterPro" id="IPR035979">
    <property type="entry name" value="RBD_domain_sf"/>
</dbReference>
<dbReference type="GO" id="GO:0003723">
    <property type="term" value="F:RNA binding"/>
    <property type="evidence" value="ECO:0007669"/>
    <property type="project" value="UniProtKB-UniRule"/>
</dbReference>
<dbReference type="InterPro" id="IPR043472">
    <property type="entry name" value="Macro_dom-like"/>
</dbReference>
<reference evidence="10" key="1">
    <citation type="submission" date="2021-03" db="EMBL/GenBank/DDBJ databases">
        <authorList>
            <person name="Bekaert M."/>
        </authorList>
    </citation>
    <scope>NUCLEOTIDE SEQUENCE</scope>
</reference>
<dbReference type="GO" id="GO:0070212">
    <property type="term" value="P:protein poly-ADP-ribosylation"/>
    <property type="evidence" value="ECO:0007669"/>
    <property type="project" value="TreeGrafter"/>
</dbReference>
<dbReference type="Gene3D" id="3.40.220.10">
    <property type="entry name" value="Leucine Aminopeptidase, subunit E, domain 1"/>
    <property type="match status" value="2"/>
</dbReference>
<evidence type="ECO:0008006" key="12">
    <source>
        <dbReference type="Google" id="ProtNLM"/>
    </source>
</evidence>
<dbReference type="SMART" id="SM00506">
    <property type="entry name" value="A1pp"/>
    <property type="match status" value="2"/>
</dbReference>
<keyword evidence="6" id="KW-0694">RNA-binding</keyword>
<evidence type="ECO:0000256" key="1">
    <source>
        <dbReference type="ARBA" id="ARBA00004123"/>
    </source>
</evidence>
<dbReference type="InterPro" id="IPR052056">
    <property type="entry name" value="Mono-ARTD/PARP"/>
</dbReference>
<feature type="region of interest" description="Disordered" evidence="7">
    <location>
        <begin position="1"/>
        <end position="25"/>
    </location>
</feature>
<proteinExistence type="predicted"/>
<dbReference type="AlphaFoldDB" id="A0A8S3QRG1"/>
<evidence type="ECO:0000256" key="7">
    <source>
        <dbReference type="SAM" id="MobiDB-lite"/>
    </source>
</evidence>
<dbReference type="SUPFAM" id="SSF54928">
    <property type="entry name" value="RNA-binding domain, RBD"/>
    <property type="match status" value="2"/>
</dbReference>
<evidence type="ECO:0000256" key="2">
    <source>
        <dbReference type="ARBA" id="ARBA00022676"/>
    </source>
</evidence>
<name>A0A8S3QRG1_MYTED</name>
<dbReference type="EMBL" id="CAJPWZ010000644">
    <property type="protein sequence ID" value="CAG2197262.1"/>
    <property type="molecule type" value="Genomic_DNA"/>
</dbReference>
<organism evidence="10 11">
    <name type="scientific">Mytilus edulis</name>
    <name type="common">Blue mussel</name>
    <dbReference type="NCBI Taxonomy" id="6550"/>
    <lineage>
        <taxon>Eukaryota</taxon>
        <taxon>Metazoa</taxon>
        <taxon>Spiralia</taxon>
        <taxon>Lophotrochozoa</taxon>
        <taxon>Mollusca</taxon>
        <taxon>Bivalvia</taxon>
        <taxon>Autobranchia</taxon>
        <taxon>Pteriomorphia</taxon>
        <taxon>Mytilida</taxon>
        <taxon>Mytiloidea</taxon>
        <taxon>Mytilidae</taxon>
        <taxon>Mytilinae</taxon>
        <taxon>Mytilus</taxon>
    </lineage>
</organism>
<dbReference type="InterPro" id="IPR000504">
    <property type="entry name" value="RRM_dom"/>
</dbReference>
<dbReference type="Pfam" id="PF23084">
    <property type="entry name" value="KH_PARP14_1"/>
    <property type="match status" value="1"/>
</dbReference>
<dbReference type="OrthoDB" id="6159649at2759"/>
<dbReference type="InterPro" id="IPR012677">
    <property type="entry name" value="Nucleotide-bd_a/b_plait_sf"/>
</dbReference>
<dbReference type="GO" id="GO:0003714">
    <property type="term" value="F:transcription corepressor activity"/>
    <property type="evidence" value="ECO:0007669"/>
    <property type="project" value="TreeGrafter"/>
</dbReference>
<evidence type="ECO:0000259" key="9">
    <source>
        <dbReference type="PROSITE" id="PS51154"/>
    </source>
</evidence>
<dbReference type="SMART" id="SM00360">
    <property type="entry name" value="RRM"/>
    <property type="match status" value="3"/>
</dbReference>
<protein>
    <recommendedName>
        <fullName evidence="12">PARP</fullName>
    </recommendedName>
</protein>
<dbReference type="Gene3D" id="3.30.70.330">
    <property type="match status" value="3"/>
</dbReference>
<gene>
    <name evidence="10" type="ORF">MEDL_12136</name>
</gene>
<dbReference type="PANTHER" id="PTHR14453">
    <property type="entry name" value="PARP/ZINC FINGER CCCH TYPE DOMAIN CONTAINING PROTEIN"/>
    <property type="match status" value="1"/>
</dbReference>
<evidence type="ECO:0000313" key="11">
    <source>
        <dbReference type="Proteomes" id="UP000683360"/>
    </source>
</evidence>
<comment type="subcellular location">
    <subcellularLocation>
        <location evidence="1">Nucleus</location>
    </subcellularLocation>
</comment>
<dbReference type="GO" id="GO:0003950">
    <property type="term" value="F:NAD+ poly-ADP-ribosyltransferase activity"/>
    <property type="evidence" value="ECO:0007669"/>
    <property type="project" value="TreeGrafter"/>
</dbReference>
<dbReference type="CDD" id="cd02907">
    <property type="entry name" value="Macro_Af1521_BAL-like"/>
    <property type="match status" value="1"/>
</dbReference>
<keyword evidence="11" id="KW-1185">Reference proteome</keyword>
<keyword evidence="4" id="KW-0520">NAD</keyword>
<dbReference type="Proteomes" id="UP000683360">
    <property type="component" value="Unassembled WGS sequence"/>
</dbReference>
<dbReference type="InterPro" id="IPR057044">
    <property type="entry name" value="PARP14_KH_1"/>
</dbReference>
<dbReference type="PROSITE" id="PS50102">
    <property type="entry name" value="RRM"/>
    <property type="match status" value="2"/>
</dbReference>
<evidence type="ECO:0000256" key="3">
    <source>
        <dbReference type="ARBA" id="ARBA00022679"/>
    </source>
</evidence>
<feature type="domain" description="RRM" evidence="8">
    <location>
        <begin position="188"/>
        <end position="273"/>
    </location>
</feature>
<dbReference type="GO" id="GO:0005634">
    <property type="term" value="C:nucleus"/>
    <property type="evidence" value="ECO:0007669"/>
    <property type="project" value="UniProtKB-SubCell"/>
</dbReference>
<evidence type="ECO:0000256" key="4">
    <source>
        <dbReference type="ARBA" id="ARBA00023027"/>
    </source>
</evidence>
<dbReference type="PROSITE" id="PS51154">
    <property type="entry name" value="MACRO"/>
    <property type="match status" value="2"/>
</dbReference>
<dbReference type="Pfam" id="PF01661">
    <property type="entry name" value="Macro"/>
    <property type="match status" value="2"/>
</dbReference>
<evidence type="ECO:0000256" key="5">
    <source>
        <dbReference type="ARBA" id="ARBA00023242"/>
    </source>
</evidence>
<comment type="caution">
    <text evidence="10">The sequence shown here is derived from an EMBL/GenBank/DDBJ whole genome shotgun (WGS) entry which is preliminary data.</text>
</comment>
<dbReference type="PANTHER" id="PTHR14453:SF102">
    <property type="entry name" value="PROTEIN MONO-ADP-RIBOSYLTRANSFERASE PARP14-LIKE"/>
    <property type="match status" value="1"/>
</dbReference>
<feature type="domain" description="RRM" evidence="8">
    <location>
        <begin position="16"/>
        <end position="98"/>
    </location>
</feature>
<keyword evidence="3" id="KW-0808">Transferase</keyword>
<keyword evidence="5" id="KW-0539">Nucleus</keyword>
<dbReference type="InterPro" id="IPR002589">
    <property type="entry name" value="Macro_dom"/>
</dbReference>
<accession>A0A8S3QRG1</accession>
<dbReference type="Pfam" id="PF23085">
    <property type="entry name" value="RRM_PARP14_3"/>
    <property type="match status" value="3"/>
</dbReference>
<evidence type="ECO:0000259" key="8">
    <source>
        <dbReference type="PROSITE" id="PS50102"/>
    </source>
</evidence>
<dbReference type="GO" id="GO:1990404">
    <property type="term" value="F:NAD+-protein mono-ADP-ribosyltransferase activity"/>
    <property type="evidence" value="ECO:0007669"/>
    <property type="project" value="TreeGrafter"/>
</dbReference>
<sequence length="1176" mass="131353">MDSNGKDNIEEDVPTNRIKVSNLPSSATEDEIKHFFENRKVSGGRDVEFVDYEKKSNTAFVIFKEVEAVEAVLSKTPLFFDEKTTIQVEKIYVEDDPDVEEYNRCTIEVTGMSQFSTKNGVKLYFESKRGANADVLSLDYVEEEEMYLIKFESEEVVDKCLMKAHTLDKTDLNVRKHIALQPDATYPKQAFVSGFNMKTSEEALRNYLEARSKTDVNKFIFGDIEGTAIVEFKTQPDIEKLSSECKKRQLNGCFLKVESVPVSKSIIVSKIKPGTTRDAVMFYFDNERRSGVTGVEEVDLDNKNNTGIVDFVDCEAPITACKKEHKIEGSVVKVEIYYKCLGGTAAGDGPKFKPLDPLSVDLDIKIVQFLSNSDTAKEEVNKVLKPYNACIPKWPAGKSATITVECTLTADTKDCKKLVKTWEDDVGKCLKTFVATLHVEKCEMLQDAWTPVIDKLRSVNIDKPDLVALSVEKKEFEIYIMGYKKQVTDLSKQVKSIISEVSTEIEKKKQQVKEKASLKYHQVVILVLRDFPNKMIKSYKELKVEADCDRLVVTFEGLGKDVMAAKLKMFEEIQDLACVPMGPLSKQMIEFVESSEVSNFIKEQFKKKKKIGVWEISDGSLTMYAMSIKDAHECIKIFKNCVVESFVSIEDAQSSLMKTEKWREVVDRIKGKCQNQIVDILHDPSGKIVILCTLESKIGMIREDIEDFLRDNTVENVSLELTPGEMKVINLHLKSKFEAIEKECQKDKVQISLGAKTVIITGNSKGIKGAKIKVENIIKEISTQELTVSKPGVFKFIKTDQGRRTVSTTEKEVGVIIQTLIDGEDDMTKDEDTIAQSNVAGRLVVAVLGDITQLEVDVIVNAANEDLDHRGGLAKVIVNKGGKDIQTECIKYIKQKGKLSEGEVYCSKAGKLKCKMIAHAFGPVWKNGRSNEEDHLRDCVMTTMEETHNRSMSSIAIPAISTGIFGYPADKATKVIVQAVQDYFKQNSKSKIKKVYLCDVKDGTVKLFVDGMKKYLGTAKLLADPEETVSPWKNHVQSSERGRDGRKGTVQFGSVSVRVVKGQLAQQKVDVIVNSTSSNLNLESGMLSQSVLKAGGQGLQNECTQNYPNGIKEGEVAITSGGKLSCKNVLHGCLPSWHHDQSSIKVLLKIKVISYRNTNQCLNILNGYFANLSANI</sequence>
<keyword evidence="2" id="KW-0328">Glycosyltransferase</keyword>
<feature type="domain" description="Macro" evidence="9">
    <location>
        <begin position="831"/>
        <end position="1016"/>
    </location>
</feature>
<feature type="domain" description="Macro" evidence="9">
    <location>
        <begin position="1044"/>
        <end position="1176"/>
    </location>
</feature>